<gene>
    <name evidence="1" type="ordered locus">RL1936</name>
</gene>
<keyword evidence="2" id="KW-1185">Reference proteome</keyword>
<dbReference type="KEGG" id="rle:RL1936"/>
<dbReference type="HOGENOM" id="CLU_1030037_0_0_5"/>
<reference evidence="1 2" key="1">
    <citation type="journal article" date="2006" name="Genome Biol.">
        <title>The genome of Rhizobium leguminosarum has recognizable core and accessory components.</title>
        <authorList>
            <person name="Young J.W."/>
            <person name="Crossman L.C."/>
            <person name="Johnston A.W.B."/>
            <person name="Thomson N.R."/>
            <person name="Ghazoui Z.F."/>
            <person name="Hull K.H."/>
            <person name="Wexler M."/>
            <person name="Curson A.R.J."/>
            <person name="Todd J.D."/>
            <person name="Poole P.S."/>
            <person name="Mauchline T.H."/>
            <person name="East A.K."/>
            <person name="Quail M.A."/>
            <person name="Churcher C."/>
            <person name="Arrowsmith C."/>
            <person name="Cherevach A."/>
            <person name="Chillingworth T."/>
            <person name="Clarke K."/>
            <person name="Cronin A."/>
            <person name="Davis P."/>
            <person name="Fraser A."/>
            <person name="Hance Z."/>
            <person name="Hauser H."/>
            <person name="Jagels K."/>
            <person name="Moule S."/>
            <person name="Mungall K."/>
            <person name="Norbertczak H."/>
            <person name="Rabbinowitsch E."/>
            <person name="Sanders M."/>
            <person name="Simmonds M."/>
            <person name="Whitehead S."/>
            <person name="Parkhill J."/>
        </authorList>
    </citation>
    <scope>NUCLEOTIDE SEQUENCE [LARGE SCALE GENOMIC DNA]</scope>
    <source>
        <strain evidence="2">DSM 114642 / LMG 32736 / 3841</strain>
    </source>
</reference>
<evidence type="ECO:0000313" key="1">
    <source>
        <dbReference type="EMBL" id="CAK07429.1"/>
    </source>
</evidence>
<dbReference type="Proteomes" id="UP000006575">
    <property type="component" value="Chromosome"/>
</dbReference>
<protein>
    <submittedName>
        <fullName evidence="1">Uncharacterized protein</fullName>
    </submittedName>
</protein>
<dbReference type="AlphaFoldDB" id="Q1MHY1"/>
<organism evidence="1 2">
    <name type="scientific">Rhizobium johnstonii (strain DSM 114642 / LMG 32736 / 3841)</name>
    <name type="common">Rhizobium leguminosarum bv. viciae</name>
    <dbReference type="NCBI Taxonomy" id="216596"/>
    <lineage>
        <taxon>Bacteria</taxon>
        <taxon>Pseudomonadati</taxon>
        <taxon>Pseudomonadota</taxon>
        <taxon>Alphaproteobacteria</taxon>
        <taxon>Hyphomicrobiales</taxon>
        <taxon>Rhizobiaceae</taxon>
        <taxon>Rhizobium/Agrobacterium group</taxon>
        <taxon>Rhizobium</taxon>
        <taxon>Rhizobium johnstonii</taxon>
    </lineage>
</organism>
<dbReference type="EnsemblBacteria" id="CAK07429">
    <property type="protein sequence ID" value="CAK07429"/>
    <property type="gene ID" value="RL1936"/>
</dbReference>
<dbReference type="EMBL" id="AM236080">
    <property type="protein sequence ID" value="CAK07429.1"/>
    <property type="molecule type" value="Genomic_DNA"/>
</dbReference>
<name>Q1MHY1_RHIJ3</name>
<proteinExistence type="predicted"/>
<accession>Q1MHY1</accession>
<sequence length="270" mass="29797">MRIQLSHFMDSEPLNLSFRTENKNAFRKIVDLHTMVERLEGDGRHAINVHLGIYCDEIELEGAVVEVGLKTAFVSVEAEGLEIDQGSKYGEMAFPAKIGVDHTVMETLSRAIEDSAAVEATIQGSLSPLKAGVEVSAKGQLSGKQTAGYTLSDSRVETRSFQFVEAIGEDRWKLHPEKELLHGKFLHGQTLCETTVAQGRPNRRGVAVSVNVRKRDVEVNLVTDTRVVKFPKTNREKMIALLIAKSLSRASPSSRAESILLSSSESYDEE</sequence>
<evidence type="ECO:0000313" key="2">
    <source>
        <dbReference type="Proteomes" id="UP000006575"/>
    </source>
</evidence>